<comment type="caution">
    <text evidence="2">The sequence shown here is derived from an EMBL/GenBank/DDBJ whole genome shotgun (WGS) entry which is preliminary data.</text>
</comment>
<organism evidence="2 3">
    <name type="scientific">Enterovirga aerilata</name>
    <dbReference type="NCBI Taxonomy" id="2730920"/>
    <lineage>
        <taxon>Bacteria</taxon>
        <taxon>Pseudomonadati</taxon>
        <taxon>Pseudomonadota</taxon>
        <taxon>Alphaproteobacteria</taxon>
        <taxon>Hyphomicrobiales</taxon>
        <taxon>Methylobacteriaceae</taxon>
        <taxon>Enterovirga</taxon>
    </lineage>
</organism>
<gene>
    <name evidence="2" type="ORF">HJG44_22390</name>
</gene>
<evidence type="ECO:0000313" key="2">
    <source>
        <dbReference type="EMBL" id="NNM75112.1"/>
    </source>
</evidence>
<dbReference type="Pfam" id="PF10002">
    <property type="entry name" value="DUF2243"/>
    <property type="match status" value="1"/>
</dbReference>
<name>A0A849I6K3_9HYPH</name>
<sequence length="267" mass="28539">MATHMARDGGRSLTRAGFVLGFAFGGFFDGILLHQVLQWHHLLSLVDAEAVRDLRVQILADGLFHVLMYAIASLGLWLLWRGRRGFEDRGVDLRVLAATALGFAVWQFADVVLFHWVLQIHRIRVGVPNPLLWDIGWLVVFGLPSLALGLWLVRRAGNGPTPGGHGRRGPAVAALLAGFVVLSGLVAMLPPPGVSTAMVLFRPGLGAPAAFAAVAQADGRVLWSDPSGELLAVDLGPNGSAWELYRRGALLVGSSAPLAGCLAWSRV</sequence>
<keyword evidence="1" id="KW-0472">Membrane</keyword>
<dbReference type="Proteomes" id="UP000564885">
    <property type="component" value="Unassembled WGS sequence"/>
</dbReference>
<dbReference type="EMBL" id="JABEPP010000007">
    <property type="protein sequence ID" value="NNM75112.1"/>
    <property type="molecule type" value="Genomic_DNA"/>
</dbReference>
<feature type="transmembrane region" description="Helical" evidence="1">
    <location>
        <begin position="172"/>
        <end position="190"/>
    </location>
</feature>
<keyword evidence="1" id="KW-1133">Transmembrane helix</keyword>
<feature type="transmembrane region" description="Helical" evidence="1">
    <location>
        <begin position="12"/>
        <end position="36"/>
    </location>
</feature>
<keyword evidence="1" id="KW-0812">Transmembrane</keyword>
<feature type="transmembrane region" description="Helical" evidence="1">
    <location>
        <begin position="130"/>
        <end position="152"/>
    </location>
</feature>
<accession>A0A849I6K3</accession>
<proteinExistence type="predicted"/>
<reference evidence="2 3" key="1">
    <citation type="submission" date="2020-04" db="EMBL/GenBank/DDBJ databases">
        <title>Enterovirga sp. isolate from soil.</title>
        <authorList>
            <person name="Chea S."/>
            <person name="Kim D.-U."/>
        </authorList>
    </citation>
    <scope>NUCLEOTIDE SEQUENCE [LARGE SCALE GENOMIC DNA]</scope>
    <source>
        <strain evidence="2 3">DB1703</strain>
    </source>
</reference>
<evidence type="ECO:0000256" key="1">
    <source>
        <dbReference type="SAM" id="Phobius"/>
    </source>
</evidence>
<feature type="transmembrane region" description="Helical" evidence="1">
    <location>
        <begin position="91"/>
        <end position="118"/>
    </location>
</feature>
<dbReference type="AlphaFoldDB" id="A0A849I6K3"/>
<feature type="transmembrane region" description="Helical" evidence="1">
    <location>
        <begin position="56"/>
        <end position="79"/>
    </location>
</feature>
<dbReference type="RefSeq" id="WP_171220609.1">
    <property type="nucleotide sequence ID" value="NZ_JABEPP010000007.1"/>
</dbReference>
<protein>
    <submittedName>
        <fullName evidence="2">DUF2243 domain-containing protein</fullName>
    </submittedName>
</protein>
<evidence type="ECO:0000313" key="3">
    <source>
        <dbReference type="Proteomes" id="UP000564885"/>
    </source>
</evidence>
<dbReference type="InterPro" id="IPR018719">
    <property type="entry name" value="DUF2243_membrane"/>
</dbReference>
<keyword evidence="3" id="KW-1185">Reference proteome</keyword>